<feature type="signal peptide" evidence="1">
    <location>
        <begin position="1"/>
        <end position="20"/>
    </location>
</feature>
<dbReference type="EMBL" id="RYYU01000001">
    <property type="protein sequence ID" value="RUL58349.1"/>
    <property type="molecule type" value="Genomic_DNA"/>
</dbReference>
<sequence length="417" mass="48472">MYKIVYALLLAIMLPNAATAQRNEIYNDRIATLKVVAGTNWQLPPVIRLNSTSEADYINISFDDLTHTYQRYTYKIEHCEADWTVSDELFASDYVDGFAEGNTIEDMEESLNTNVLYNHYSITIPNKYCKLKLSGNYKVTVYDENANNEPMFTACFMVLDPQMGVSLNVSSNTDIDINNSHQQVTMAVNYGGITVSNPQAQIKTIVTQNQRWDNAKINATPQFKMADGLKWEHNKYLIFDAGNEYHKYEILDTHHPTMGIEKIEWDGKNHNVYPFASGERLNYLYDEDVNGAFYIRNSDNIENDRTSEYVLVHYRLHCPYKVNGNVYINAIWTNNRFIPKYKMEYNEETSCYEATVQQKQGYYSYQYVLVDPSGVSRIMPTEGSFYQTENTYQAYVYYKGQGERYDRLVGYQNVQYK</sequence>
<dbReference type="InterPro" id="IPR031345">
    <property type="entry name" value="T9SS_Plug_N"/>
</dbReference>
<comment type="caution">
    <text evidence="3">The sequence shown here is derived from an EMBL/GenBank/DDBJ whole genome shotgun (WGS) entry which is preliminary data.</text>
</comment>
<dbReference type="Pfam" id="PF17116">
    <property type="entry name" value="T9SS_plug_1st"/>
    <property type="match status" value="1"/>
</dbReference>
<dbReference type="AlphaFoldDB" id="A0A3S0P908"/>
<feature type="chain" id="PRO_5018691579" evidence="1">
    <location>
        <begin position="21"/>
        <end position="417"/>
    </location>
</feature>
<keyword evidence="1" id="KW-0732">Signal</keyword>
<organism evidence="3 4">
    <name type="scientific">Prevotella koreensis</name>
    <dbReference type="NCBI Taxonomy" id="2490854"/>
    <lineage>
        <taxon>Bacteria</taxon>
        <taxon>Pseudomonadati</taxon>
        <taxon>Bacteroidota</taxon>
        <taxon>Bacteroidia</taxon>
        <taxon>Bacteroidales</taxon>
        <taxon>Prevotellaceae</taxon>
        <taxon>Prevotella</taxon>
    </lineage>
</organism>
<keyword evidence="4" id="KW-1185">Reference proteome</keyword>
<proteinExistence type="predicted"/>
<gene>
    <name evidence="3" type="ORF">EHV08_00240</name>
</gene>
<evidence type="ECO:0000313" key="3">
    <source>
        <dbReference type="EMBL" id="RUL58349.1"/>
    </source>
</evidence>
<protein>
    <submittedName>
        <fullName evidence="3">DUF5103 domain-containing protein</fullName>
    </submittedName>
</protein>
<evidence type="ECO:0000259" key="2">
    <source>
        <dbReference type="Pfam" id="PF17116"/>
    </source>
</evidence>
<reference evidence="3 4" key="1">
    <citation type="submission" date="2018-12" db="EMBL/GenBank/DDBJ databases">
        <title>Genome sequencing of Prevotella sp. KCOM 3155 (= JS262).</title>
        <authorList>
            <person name="Kook J.-K."/>
            <person name="Park S.-N."/>
            <person name="Lim Y.K."/>
        </authorList>
    </citation>
    <scope>NUCLEOTIDE SEQUENCE [LARGE SCALE GENOMIC DNA]</scope>
    <source>
        <strain evidence="3 4">KCOM 3155</strain>
    </source>
</reference>
<dbReference type="Proteomes" id="UP000278983">
    <property type="component" value="Unassembled WGS sequence"/>
</dbReference>
<dbReference type="RefSeq" id="WP_126677453.1">
    <property type="nucleotide sequence ID" value="NZ_RYYU01000001.1"/>
</dbReference>
<accession>A0A3S0P908</accession>
<feature type="domain" description="Type 9 secretion system plug protein N-terminal" evidence="2">
    <location>
        <begin position="30"/>
        <end position="159"/>
    </location>
</feature>
<dbReference type="OrthoDB" id="1522602at2"/>
<evidence type="ECO:0000256" key="1">
    <source>
        <dbReference type="SAM" id="SignalP"/>
    </source>
</evidence>
<name>A0A3S0P908_9BACT</name>
<evidence type="ECO:0000313" key="4">
    <source>
        <dbReference type="Proteomes" id="UP000278983"/>
    </source>
</evidence>